<organism evidence="7 8">
    <name type="scientific">Sutcliffiella horikoshii</name>
    <dbReference type="NCBI Taxonomy" id="79883"/>
    <lineage>
        <taxon>Bacteria</taxon>
        <taxon>Bacillati</taxon>
        <taxon>Bacillota</taxon>
        <taxon>Bacilli</taxon>
        <taxon>Bacillales</taxon>
        <taxon>Bacillaceae</taxon>
        <taxon>Sutcliffiella</taxon>
    </lineage>
</organism>
<keyword evidence="3" id="KW-0735">Signal-anchor</keyword>
<keyword evidence="5" id="KW-0472">Membrane</keyword>
<keyword evidence="2 5" id="KW-0812">Transmembrane</keyword>
<feature type="transmembrane region" description="Helical" evidence="5">
    <location>
        <begin position="20"/>
        <end position="39"/>
    </location>
</feature>
<evidence type="ECO:0000256" key="1">
    <source>
        <dbReference type="ARBA" id="ARBA00006068"/>
    </source>
</evidence>
<dbReference type="RefSeq" id="WP_148987434.1">
    <property type="nucleotide sequence ID" value="NZ_VTEV01000002.1"/>
</dbReference>
<proteinExistence type="inferred from homology"/>
<dbReference type="GO" id="GO:0071555">
    <property type="term" value="P:cell wall organization"/>
    <property type="evidence" value="ECO:0007669"/>
    <property type="project" value="UniProtKB-KW"/>
</dbReference>
<comment type="similarity">
    <text evidence="1">Belongs to the LytR/CpsA/Psr (LCP) family.</text>
</comment>
<feature type="domain" description="Cell envelope-related transcriptional attenuator" evidence="6">
    <location>
        <begin position="90"/>
        <end position="239"/>
    </location>
</feature>
<dbReference type="OrthoDB" id="27330at2"/>
<dbReference type="PANTHER" id="PTHR33392">
    <property type="entry name" value="POLYISOPRENYL-TEICHOIC ACID--PEPTIDOGLYCAN TEICHOIC ACID TRANSFERASE TAGU"/>
    <property type="match status" value="1"/>
</dbReference>
<evidence type="ECO:0000256" key="5">
    <source>
        <dbReference type="SAM" id="Phobius"/>
    </source>
</evidence>
<evidence type="ECO:0000256" key="3">
    <source>
        <dbReference type="ARBA" id="ARBA00022968"/>
    </source>
</evidence>
<dbReference type="InterPro" id="IPR050922">
    <property type="entry name" value="LytR/CpsA/Psr_CW_biosynth"/>
</dbReference>
<evidence type="ECO:0000256" key="4">
    <source>
        <dbReference type="ARBA" id="ARBA00022989"/>
    </source>
</evidence>
<evidence type="ECO:0000313" key="8">
    <source>
        <dbReference type="Proteomes" id="UP000322524"/>
    </source>
</evidence>
<dbReference type="Gene3D" id="3.40.630.190">
    <property type="entry name" value="LCP protein"/>
    <property type="match status" value="1"/>
</dbReference>
<dbReference type="EMBL" id="VTEV01000002">
    <property type="protein sequence ID" value="TYS69873.1"/>
    <property type="molecule type" value="Genomic_DNA"/>
</dbReference>
<dbReference type="STRING" id="79883.GCA_001636495_01079"/>
<dbReference type="PANTHER" id="PTHR33392:SF10">
    <property type="entry name" value="POLYISOPRENYL-TEICHOIC ACID--PEPTIDOGLYCAN TEICHOIC ACID TRANSFERASE TAGV"/>
    <property type="match status" value="1"/>
</dbReference>
<dbReference type="Pfam" id="PF03816">
    <property type="entry name" value="LytR_cpsA_psr"/>
    <property type="match status" value="1"/>
</dbReference>
<protein>
    <submittedName>
        <fullName evidence="7">LytR family transcriptional regulator</fullName>
    </submittedName>
</protein>
<dbReference type="AlphaFoldDB" id="A0A5D4T2S2"/>
<accession>A0A5D4T2S2</accession>
<gene>
    <name evidence="7" type="ORF">FZC76_06500</name>
</gene>
<name>A0A5D4T2S2_9BACI</name>
<comment type="caution">
    <text evidence="7">The sequence shown here is derived from an EMBL/GenBank/DDBJ whole genome shotgun (WGS) entry which is preliminary data.</text>
</comment>
<keyword evidence="4 5" id="KW-1133">Transmembrane helix</keyword>
<dbReference type="Proteomes" id="UP000322524">
    <property type="component" value="Unassembled WGS sequence"/>
</dbReference>
<evidence type="ECO:0000313" key="7">
    <source>
        <dbReference type="EMBL" id="TYS69873.1"/>
    </source>
</evidence>
<evidence type="ECO:0000259" key="6">
    <source>
        <dbReference type="Pfam" id="PF03816"/>
    </source>
</evidence>
<dbReference type="InterPro" id="IPR004474">
    <property type="entry name" value="LytR_CpsA_psr"/>
</dbReference>
<sequence length="327" mass="37238">MNNSRFNRRNRKKRILKRVLMFFIIILLSVVAYGGYLFYQTFQAANSAYTEIDRGEKSDLRDKKVEIGKDPFSVLIMGIEDYSTGGENGRTDSLIVATINPNDKTMKMLSIPRDTLVTIPDRNEETKINHAHSYGGKDLTIETVEYFLDVPIDYFATVNFEGFKNIINIVDGVTVDVPFDFYETSDETGKRLNFYEGKMDLDGEEALAYARMRKQDPRGDFGRNDRQRQIMAGVIDKILSPRNVFKVDEIAGELGSNVETNVRMSQGLGLAQQFANFKSNDIETINIEGEDAYIGGVYYFVPYDESIQEVRSSIRSHLEIQPAEDDL</sequence>
<evidence type="ECO:0000256" key="2">
    <source>
        <dbReference type="ARBA" id="ARBA00022692"/>
    </source>
</evidence>
<dbReference type="NCBIfam" id="TIGR00350">
    <property type="entry name" value="lytR_cpsA_psr"/>
    <property type="match status" value="1"/>
</dbReference>
<reference evidence="7 8" key="1">
    <citation type="submission" date="2019-08" db="EMBL/GenBank/DDBJ databases">
        <title>Bacillus genomes from the desert of Cuatro Cienegas, Coahuila.</title>
        <authorList>
            <person name="Olmedo-Alvarez G."/>
        </authorList>
    </citation>
    <scope>NUCLEOTIDE SEQUENCE [LARGE SCALE GENOMIC DNA]</scope>
    <source>
        <strain evidence="7 8">CH28_1T</strain>
    </source>
</reference>